<dbReference type="EMBL" id="FNTI01000001">
    <property type="protein sequence ID" value="SEC48714.1"/>
    <property type="molecule type" value="Genomic_DNA"/>
</dbReference>
<dbReference type="Proteomes" id="UP000183208">
    <property type="component" value="Unassembled WGS sequence"/>
</dbReference>
<dbReference type="AlphaFoldDB" id="A0A1M6UK19"/>
<dbReference type="RefSeq" id="WP_154070767.1">
    <property type="nucleotide sequence ID" value="NZ_FNTI01000001.1"/>
</dbReference>
<protein>
    <submittedName>
        <fullName evidence="1">Uncharacterized protein</fullName>
    </submittedName>
</protein>
<proteinExistence type="predicted"/>
<reference evidence="1 2" key="1">
    <citation type="submission" date="2016-10" db="EMBL/GenBank/DDBJ databases">
        <authorList>
            <person name="de Groot N.N."/>
        </authorList>
    </citation>
    <scope>NUCLEOTIDE SEQUENCE [LARGE SCALE GENOMIC DNA]</scope>
    <source>
        <strain evidence="1 2">GAS522</strain>
    </source>
</reference>
<organism evidence="1 2">
    <name type="scientific">Bradyrhizobium lablabi</name>
    <dbReference type="NCBI Taxonomy" id="722472"/>
    <lineage>
        <taxon>Bacteria</taxon>
        <taxon>Pseudomonadati</taxon>
        <taxon>Pseudomonadota</taxon>
        <taxon>Alphaproteobacteria</taxon>
        <taxon>Hyphomicrobiales</taxon>
        <taxon>Nitrobacteraceae</taxon>
        <taxon>Bradyrhizobium</taxon>
    </lineage>
</organism>
<evidence type="ECO:0000313" key="2">
    <source>
        <dbReference type="Proteomes" id="UP000183208"/>
    </source>
</evidence>
<sequence>MHSVAEYLETAAQFDDLARLTFEPALRARYAHVAECYRLLASELQRLIETGALKPEQP</sequence>
<gene>
    <name evidence="1" type="ORF">SAMN05444171_1530</name>
</gene>
<accession>A0A1M6UK19</accession>
<evidence type="ECO:0000313" key="1">
    <source>
        <dbReference type="EMBL" id="SEC48714.1"/>
    </source>
</evidence>
<name>A0A1M6UK19_9BRAD</name>